<dbReference type="PANTHER" id="PTHR21402">
    <property type="entry name" value="GAMETOCYTE SPECIFIC FACTOR 1-RELATED"/>
    <property type="match status" value="1"/>
</dbReference>
<reference evidence="6" key="1">
    <citation type="submission" date="2022-02" db="EMBL/GenBank/DDBJ databases">
        <authorList>
            <person name="Henning P.M."/>
            <person name="McCubbin A.G."/>
            <person name="Shore J.S."/>
        </authorList>
    </citation>
    <scope>NUCLEOTIDE SEQUENCE</scope>
    <source>
        <strain evidence="6">F60SS</strain>
        <tissue evidence="6">Leaves</tissue>
    </source>
</reference>
<dbReference type="GO" id="GO:0008270">
    <property type="term" value="F:zinc ion binding"/>
    <property type="evidence" value="ECO:0007669"/>
    <property type="project" value="UniProtKB-KW"/>
</dbReference>
<feature type="compositionally biased region" description="Basic and acidic residues" evidence="4">
    <location>
        <begin position="714"/>
        <end position="728"/>
    </location>
</feature>
<protein>
    <recommendedName>
        <fullName evidence="5">CHHC U11-48K-type domain-containing protein</fullName>
    </recommendedName>
</protein>
<feature type="domain" description="CHHC U11-48K-type" evidence="5">
    <location>
        <begin position="102"/>
        <end position="129"/>
    </location>
</feature>
<dbReference type="InterPro" id="IPR022776">
    <property type="entry name" value="TRM13/UPF0224_CHHC_Znf_dom"/>
</dbReference>
<feature type="compositionally biased region" description="Pro residues" evidence="4">
    <location>
        <begin position="21"/>
        <end position="59"/>
    </location>
</feature>
<feature type="compositionally biased region" description="Basic and acidic residues" evidence="4">
    <location>
        <begin position="488"/>
        <end position="514"/>
    </location>
</feature>
<evidence type="ECO:0000256" key="3">
    <source>
        <dbReference type="ARBA" id="ARBA00022833"/>
    </source>
</evidence>
<feature type="compositionally biased region" description="Basic and acidic residues" evidence="4">
    <location>
        <begin position="637"/>
        <end position="657"/>
    </location>
</feature>
<evidence type="ECO:0000259" key="5">
    <source>
        <dbReference type="PROSITE" id="PS51800"/>
    </source>
</evidence>
<feature type="region of interest" description="Disordered" evidence="4">
    <location>
        <begin position="559"/>
        <end position="750"/>
    </location>
</feature>
<feature type="compositionally biased region" description="Basic and acidic residues" evidence="4">
    <location>
        <begin position="666"/>
        <end position="690"/>
    </location>
</feature>
<dbReference type="AlphaFoldDB" id="A0A9Q0JM84"/>
<sequence length="775" mass="88284">MFPSTPYPNPHHHHHPSFPYRHPPPPPPPPPPNPNFYPLPRPPPQQPPPQNLPPPPPPTTNTSSSIPDLSTTLSSLTHLLSLSDQTLSSPQTALLKPQNPDFISCPYNPHHLMPPHSLFLHSLHCPSLLLDNPSSLIGSLHYPNTLHPAKDPILNTLHHHHPTQDPPTTDLCLSLEHYYTEFSSHFFYRDCPGVVNVIDLDSSRKTSTIPGVVSKECADFVAGGGDEGDVKDFDASGFWVLASGLLAIRREIEGWSDYPRTCSYSIFCAILRLNVIKLSDLRRWIIANSPRYGVVIDVYMTDHVSVLFRLALKAIRKEAMRLMGCKENAKALSFECPVLNQVLLWIASQLSVLYGEMDAKYFSIHILKQCVLDASKGILFSPLLLESEANESDIKDVTDQKKYEEPTDGSEVCNEGKRADEILDGDAIFVSQVAAAVAALHERSLLETKIKGLRVSQLPPRYMRMAEHAFVSKSAKEERKKRPSYKAIIEHDGVPRKRSSNEDTSKTKTREELLAEERDYKRRRMSYRGKKLKRTPLQVLRDIIDQYTEEIKQAGGIGIFEKTEDEGTSPKPSSIPDSSMRVHKPGKGNSESSEVIMNAADENTKQSRYDHNIGSTGWKVDLSQEYEKQVKGHHGRHEPQEHWRSTSRDRHDRDNHSRYSRRHKSHEWTHKHTADRKEQEEVTRSEERGKKSSSKSSYHDYKSSSFMPDSAINIRKDNKKLDARDSRSRHSHWNHTSKSLPQDSFEDRYDPTEYNDIYEDRYDPTKCHDICEDNV</sequence>
<evidence type="ECO:0000313" key="6">
    <source>
        <dbReference type="EMBL" id="KAJ4846122.1"/>
    </source>
</evidence>
<dbReference type="PANTHER" id="PTHR21402:SF10">
    <property type="entry name" value="U11_U12 SMALL NUCLEAR RIBONUCLEOPROTEIN 48 KDA PROTEIN"/>
    <property type="match status" value="1"/>
</dbReference>
<evidence type="ECO:0000256" key="1">
    <source>
        <dbReference type="ARBA" id="ARBA00022723"/>
    </source>
</evidence>
<evidence type="ECO:0000256" key="4">
    <source>
        <dbReference type="SAM" id="MobiDB-lite"/>
    </source>
</evidence>
<proteinExistence type="predicted"/>
<dbReference type="OrthoDB" id="69229at2759"/>
<name>A0A9Q0JM84_9ROSI</name>
<comment type="caution">
    <text evidence="6">The sequence shown here is derived from an EMBL/GenBank/DDBJ whole genome shotgun (WGS) entry which is preliminary data.</text>
</comment>
<accession>A0A9Q0JM84</accession>
<keyword evidence="7" id="KW-1185">Reference proteome</keyword>
<dbReference type="Pfam" id="PF05253">
    <property type="entry name" value="zf-U11-48K"/>
    <property type="match status" value="1"/>
</dbReference>
<organism evidence="6 7">
    <name type="scientific">Turnera subulata</name>
    <dbReference type="NCBI Taxonomy" id="218843"/>
    <lineage>
        <taxon>Eukaryota</taxon>
        <taxon>Viridiplantae</taxon>
        <taxon>Streptophyta</taxon>
        <taxon>Embryophyta</taxon>
        <taxon>Tracheophyta</taxon>
        <taxon>Spermatophyta</taxon>
        <taxon>Magnoliopsida</taxon>
        <taxon>eudicotyledons</taxon>
        <taxon>Gunneridae</taxon>
        <taxon>Pentapetalae</taxon>
        <taxon>rosids</taxon>
        <taxon>fabids</taxon>
        <taxon>Malpighiales</taxon>
        <taxon>Passifloraceae</taxon>
        <taxon>Turnera</taxon>
    </lineage>
</organism>
<dbReference type="EMBL" id="JAKUCV010001506">
    <property type="protein sequence ID" value="KAJ4846122.1"/>
    <property type="molecule type" value="Genomic_DNA"/>
</dbReference>
<dbReference type="Proteomes" id="UP001141552">
    <property type="component" value="Unassembled WGS sequence"/>
</dbReference>
<feature type="compositionally biased region" description="Low complexity" evidence="4">
    <location>
        <begin position="60"/>
        <end position="70"/>
    </location>
</feature>
<evidence type="ECO:0000256" key="2">
    <source>
        <dbReference type="ARBA" id="ARBA00022771"/>
    </source>
</evidence>
<gene>
    <name evidence="6" type="ORF">Tsubulata_000816</name>
</gene>
<keyword evidence="2" id="KW-0863">Zinc-finger</keyword>
<reference evidence="6" key="2">
    <citation type="journal article" date="2023" name="Plants (Basel)">
        <title>Annotation of the Turnera subulata (Passifloraceae) Draft Genome Reveals the S-Locus Evolved after the Divergence of Turneroideae from Passifloroideae in a Stepwise Manner.</title>
        <authorList>
            <person name="Henning P.M."/>
            <person name="Roalson E.H."/>
            <person name="Mir W."/>
            <person name="McCubbin A.G."/>
            <person name="Shore J.S."/>
        </authorList>
    </citation>
    <scope>NUCLEOTIDE SEQUENCE</scope>
    <source>
        <strain evidence="6">F60SS</strain>
    </source>
</reference>
<feature type="compositionally biased region" description="Basic and acidic residues" evidence="4">
    <location>
        <begin position="602"/>
        <end position="611"/>
    </location>
</feature>
<keyword evidence="1" id="KW-0479">Metal-binding</keyword>
<keyword evidence="3" id="KW-0862">Zinc</keyword>
<evidence type="ECO:0000313" key="7">
    <source>
        <dbReference type="Proteomes" id="UP001141552"/>
    </source>
</evidence>
<dbReference type="InterPro" id="IPR051591">
    <property type="entry name" value="UPF0224_FAM112_RNA_Proc"/>
</dbReference>
<feature type="region of interest" description="Disordered" evidence="4">
    <location>
        <begin position="1"/>
        <end position="70"/>
    </location>
</feature>
<dbReference type="PROSITE" id="PS51800">
    <property type="entry name" value="ZF_CHHC_U11_48K"/>
    <property type="match status" value="1"/>
</dbReference>
<feature type="region of interest" description="Disordered" evidence="4">
    <location>
        <begin position="473"/>
        <end position="514"/>
    </location>
</feature>